<reference evidence="2 3" key="1">
    <citation type="submission" date="2024-09" db="EMBL/GenBank/DDBJ databases">
        <authorList>
            <person name="Sun Q."/>
            <person name="Mori K."/>
        </authorList>
    </citation>
    <scope>NUCLEOTIDE SEQUENCE [LARGE SCALE GENOMIC DNA]</scope>
    <source>
        <strain evidence="2 3">TBRC 3947</strain>
    </source>
</reference>
<sequence length="139" mass="14019">MSLRSKRSYGQPARCGAVGLILLATLAGAGVVGSAPATDSYDKLNVTATRGPAGAVYLMVVNRSPVAGDAITAQVVVQGFTGNGTAEVRQVAPASYTAYNDDAAPTSVTMAASTRSVGTGGFTATFPPHSVTLYRLPPA</sequence>
<feature type="domain" description="Alpha-L-arabinofuranosidase C-terminal" evidence="1">
    <location>
        <begin position="28"/>
        <end position="130"/>
    </location>
</feature>
<comment type="caution">
    <text evidence="2">The sequence shown here is derived from an EMBL/GenBank/DDBJ whole genome shotgun (WGS) entry which is preliminary data.</text>
</comment>
<dbReference type="SUPFAM" id="SSF51011">
    <property type="entry name" value="Glycosyl hydrolase domain"/>
    <property type="match status" value="1"/>
</dbReference>
<organism evidence="2 3">
    <name type="scientific">Phytohabitans kaempferiae</name>
    <dbReference type="NCBI Taxonomy" id="1620943"/>
    <lineage>
        <taxon>Bacteria</taxon>
        <taxon>Bacillati</taxon>
        <taxon>Actinomycetota</taxon>
        <taxon>Actinomycetes</taxon>
        <taxon>Micromonosporales</taxon>
        <taxon>Micromonosporaceae</taxon>
    </lineage>
</organism>
<protein>
    <recommendedName>
        <fullName evidence="1">Alpha-L-arabinofuranosidase C-terminal domain-containing protein</fullName>
    </recommendedName>
</protein>
<dbReference type="InterPro" id="IPR013780">
    <property type="entry name" value="Glyco_hydro_b"/>
</dbReference>
<dbReference type="Pfam" id="PF06964">
    <property type="entry name" value="Alpha-L-AF_C"/>
    <property type="match status" value="1"/>
</dbReference>
<evidence type="ECO:0000313" key="3">
    <source>
        <dbReference type="Proteomes" id="UP001589867"/>
    </source>
</evidence>
<gene>
    <name evidence="2" type="ORF">ACFFIA_28980</name>
</gene>
<evidence type="ECO:0000313" key="2">
    <source>
        <dbReference type="EMBL" id="MFC0531688.1"/>
    </source>
</evidence>
<keyword evidence="3" id="KW-1185">Reference proteome</keyword>
<dbReference type="EMBL" id="JBHLUH010000061">
    <property type="protein sequence ID" value="MFC0531688.1"/>
    <property type="molecule type" value="Genomic_DNA"/>
</dbReference>
<name>A0ABV6MBB9_9ACTN</name>
<accession>A0ABV6MBB9</accession>
<dbReference type="InterPro" id="IPR010720">
    <property type="entry name" value="Alpha-L-AF_C"/>
</dbReference>
<evidence type="ECO:0000259" key="1">
    <source>
        <dbReference type="Pfam" id="PF06964"/>
    </source>
</evidence>
<dbReference type="Proteomes" id="UP001589867">
    <property type="component" value="Unassembled WGS sequence"/>
</dbReference>
<proteinExistence type="predicted"/>
<dbReference type="RefSeq" id="WP_377256549.1">
    <property type="nucleotide sequence ID" value="NZ_JBHLUH010000061.1"/>
</dbReference>
<dbReference type="Gene3D" id="2.60.40.1180">
    <property type="entry name" value="Golgi alpha-mannosidase II"/>
    <property type="match status" value="1"/>
</dbReference>